<gene>
    <name evidence="4" type="ORF">RTO_27150</name>
</gene>
<evidence type="ECO:0000313" key="4">
    <source>
        <dbReference type="EMBL" id="CBL27170.1"/>
    </source>
</evidence>
<evidence type="ECO:0000259" key="3">
    <source>
        <dbReference type="Pfam" id="PF00535"/>
    </source>
</evidence>
<dbReference type="SUPFAM" id="SSF53448">
    <property type="entry name" value="Nucleotide-diphospho-sugar transferases"/>
    <property type="match status" value="1"/>
</dbReference>
<accession>D4LZG0</accession>
<keyword evidence="1" id="KW-0328">Glycosyltransferase</keyword>
<feature type="domain" description="Glycosyltransferase 2-like" evidence="3">
    <location>
        <begin position="6"/>
        <end position="156"/>
    </location>
</feature>
<dbReference type="GO" id="GO:0016757">
    <property type="term" value="F:glycosyltransferase activity"/>
    <property type="evidence" value="ECO:0007669"/>
    <property type="project" value="UniProtKB-KW"/>
</dbReference>
<dbReference type="PATRIC" id="fig|657313.3.peg.2593"/>
<proteinExistence type="predicted"/>
<dbReference type="InterPro" id="IPR029044">
    <property type="entry name" value="Nucleotide-diphossugar_trans"/>
</dbReference>
<dbReference type="Pfam" id="PF00535">
    <property type="entry name" value="Glycos_transf_2"/>
    <property type="match status" value="1"/>
</dbReference>
<evidence type="ECO:0000313" key="5">
    <source>
        <dbReference type="Proteomes" id="UP000008956"/>
    </source>
</evidence>
<evidence type="ECO:0000256" key="2">
    <source>
        <dbReference type="ARBA" id="ARBA00022679"/>
    </source>
</evidence>
<dbReference type="CAZy" id="GT2">
    <property type="family name" value="Glycosyltransferase Family 2"/>
</dbReference>
<keyword evidence="2 4" id="KW-0808">Transferase</keyword>
<dbReference type="InterPro" id="IPR001173">
    <property type="entry name" value="Glyco_trans_2-like"/>
</dbReference>
<dbReference type="AlphaFoldDB" id="D4LZG0"/>
<dbReference type="KEGG" id="rto:RTO_27150"/>
<dbReference type="EMBL" id="FP929055">
    <property type="protein sequence ID" value="CBL27170.1"/>
    <property type="molecule type" value="Genomic_DNA"/>
</dbReference>
<dbReference type="HOGENOM" id="CLU_025996_25_3_9"/>
<evidence type="ECO:0000256" key="1">
    <source>
        <dbReference type="ARBA" id="ARBA00022676"/>
    </source>
</evidence>
<dbReference type="Gene3D" id="3.90.550.10">
    <property type="entry name" value="Spore Coat Polysaccharide Biosynthesis Protein SpsA, Chain A"/>
    <property type="match status" value="1"/>
</dbReference>
<organism evidence="4 5">
    <name type="scientific">[Ruminococcus] torques L2-14</name>
    <dbReference type="NCBI Taxonomy" id="657313"/>
    <lineage>
        <taxon>Bacteria</taxon>
        <taxon>Bacillati</taxon>
        <taxon>Bacillota</taxon>
        <taxon>Clostridia</taxon>
        <taxon>Lachnospirales</taxon>
        <taxon>Lachnospiraceae</taxon>
        <taxon>Mediterraneibacter</taxon>
    </lineage>
</organism>
<dbReference type="RefSeq" id="WP_015529748.1">
    <property type="nucleotide sequence ID" value="NC_021015.1"/>
</dbReference>
<sequence>MQEKISIVVPIYNVEKELDRCLQSLLRQTYKNIEIILVDDGSPDRCPLLCDEYAQKDSRVRVIHKKNGGLSDARNVGLQATTGEYVLYIDSDDYIDLDSCERLLKATEQQKVDIVVGSAIMEKSDGSCEEMLHTATPSGIIYNVSEFIEKSIRAYQWYAPACFNMYRRDFLLQNELFFKVGIYFEDMQMLPRVFLAAQKIACIDGVFYHYVVRDNSIMTSKKDIKKQSDSIQNLREWKEQFDHVQDAKLRKILYGMLVKCYLHECRVYGITKWEIDGVDFKFVVNNSLNFKEKIKGLLFALLPKCYVRV</sequence>
<dbReference type="Proteomes" id="UP000008956">
    <property type="component" value="Chromosome"/>
</dbReference>
<dbReference type="CDD" id="cd00761">
    <property type="entry name" value="Glyco_tranf_GTA_type"/>
    <property type="match status" value="1"/>
</dbReference>
<reference evidence="4 5" key="2">
    <citation type="submission" date="2010-03" db="EMBL/GenBank/DDBJ databases">
        <authorList>
            <person name="Pajon A."/>
        </authorList>
    </citation>
    <scope>NUCLEOTIDE SEQUENCE [LARGE SCALE GENOMIC DNA]</scope>
    <source>
        <strain evidence="4 5">L2-14</strain>
    </source>
</reference>
<reference evidence="4 5" key="1">
    <citation type="submission" date="2010-03" db="EMBL/GenBank/DDBJ databases">
        <title>The genome sequence of Ruminococcus torques L2-14.</title>
        <authorList>
            <consortium name="metaHIT consortium -- http://www.metahit.eu/"/>
            <person name="Pajon A."/>
            <person name="Turner K."/>
            <person name="Parkhill J."/>
            <person name="Duncan S."/>
            <person name="Flint H."/>
        </authorList>
    </citation>
    <scope>NUCLEOTIDE SEQUENCE [LARGE SCALE GENOMIC DNA]</scope>
    <source>
        <strain evidence="4 5">L2-14</strain>
    </source>
</reference>
<dbReference type="PANTHER" id="PTHR22916">
    <property type="entry name" value="GLYCOSYLTRANSFERASE"/>
    <property type="match status" value="1"/>
</dbReference>
<dbReference type="PANTHER" id="PTHR22916:SF51">
    <property type="entry name" value="GLYCOSYLTRANSFERASE EPSH-RELATED"/>
    <property type="match status" value="1"/>
</dbReference>
<protein>
    <submittedName>
        <fullName evidence="4">Glycosyltransferases involved in cell wall biogenesis</fullName>
    </submittedName>
</protein>
<name>D4LZG0_9FIRM</name>